<sequence length="185" mass="19098">MRARAAVAVALAGAVLAASSPSQAATLAVLKPKRGPVALVIQGKIDTGDSIRFAQLLLALDEAKLRPAMVALDSPGGYLGESLAIAETVRRRGIATYASGTCASGCFMIFAAGTKRLAAKSARIGVHTAYTGAGSSDRGTSVMASYALRYGVPPLVVAKMIATTAPNIAWLDRQDIKAMHVQAMR</sequence>
<dbReference type="InterPro" id="IPR023562">
    <property type="entry name" value="ClpP/TepA"/>
</dbReference>
<evidence type="ECO:0000313" key="3">
    <source>
        <dbReference type="Proteomes" id="UP000239772"/>
    </source>
</evidence>
<name>A0A2T1HMA0_9HYPH</name>
<dbReference type="AlphaFoldDB" id="A0A2T1HMA0"/>
<feature type="signal peptide" evidence="1">
    <location>
        <begin position="1"/>
        <end position="24"/>
    </location>
</feature>
<dbReference type="Pfam" id="PF00574">
    <property type="entry name" value="CLP_protease"/>
    <property type="match status" value="1"/>
</dbReference>
<evidence type="ECO:0000256" key="1">
    <source>
        <dbReference type="SAM" id="SignalP"/>
    </source>
</evidence>
<dbReference type="SUPFAM" id="SSF52096">
    <property type="entry name" value="ClpP/crotonase"/>
    <property type="match status" value="1"/>
</dbReference>
<feature type="chain" id="PRO_5015768320" description="Peptidase S14" evidence="1">
    <location>
        <begin position="25"/>
        <end position="185"/>
    </location>
</feature>
<dbReference type="OrthoDB" id="5936191at2"/>
<gene>
    <name evidence="2" type="ORF">SLNSH_22345</name>
</gene>
<organism evidence="2 3">
    <name type="scientific">Alsobacter soli</name>
    <dbReference type="NCBI Taxonomy" id="2109933"/>
    <lineage>
        <taxon>Bacteria</taxon>
        <taxon>Pseudomonadati</taxon>
        <taxon>Pseudomonadota</taxon>
        <taxon>Alphaproteobacteria</taxon>
        <taxon>Hyphomicrobiales</taxon>
        <taxon>Alsobacteraceae</taxon>
        <taxon>Alsobacter</taxon>
    </lineage>
</organism>
<comment type="caution">
    <text evidence="2">The sequence shown here is derived from an EMBL/GenBank/DDBJ whole genome shotgun (WGS) entry which is preliminary data.</text>
</comment>
<dbReference type="Proteomes" id="UP000239772">
    <property type="component" value="Unassembled WGS sequence"/>
</dbReference>
<keyword evidence="1" id="KW-0732">Signal</keyword>
<evidence type="ECO:0000313" key="2">
    <source>
        <dbReference type="EMBL" id="PSC02785.1"/>
    </source>
</evidence>
<evidence type="ECO:0008006" key="4">
    <source>
        <dbReference type="Google" id="ProtNLM"/>
    </source>
</evidence>
<proteinExistence type="predicted"/>
<dbReference type="EMBL" id="PVZS01000038">
    <property type="protein sequence ID" value="PSC02785.1"/>
    <property type="molecule type" value="Genomic_DNA"/>
</dbReference>
<dbReference type="Gene3D" id="3.90.226.10">
    <property type="entry name" value="2-enoyl-CoA Hydratase, Chain A, domain 1"/>
    <property type="match status" value="1"/>
</dbReference>
<dbReference type="InterPro" id="IPR029045">
    <property type="entry name" value="ClpP/crotonase-like_dom_sf"/>
</dbReference>
<accession>A0A2T1HMA0</accession>
<reference evidence="3" key="1">
    <citation type="submission" date="2018-03" db="EMBL/GenBank/DDBJ databases">
        <authorList>
            <person name="Sun L."/>
            <person name="Liu H."/>
            <person name="Chen W."/>
            <person name="Huang K."/>
            <person name="Liu W."/>
            <person name="Gao X."/>
        </authorList>
    </citation>
    <scope>NUCLEOTIDE SEQUENCE [LARGE SCALE GENOMIC DNA]</scope>
    <source>
        <strain evidence="3">SH9</strain>
    </source>
</reference>
<dbReference type="RefSeq" id="WP_106340147.1">
    <property type="nucleotide sequence ID" value="NZ_PVZS01000038.1"/>
</dbReference>
<protein>
    <recommendedName>
        <fullName evidence="4">Peptidase S14</fullName>
    </recommendedName>
</protein>
<keyword evidence="3" id="KW-1185">Reference proteome</keyword>